<organism evidence="1">
    <name type="scientific">Spodoptera frugiperda</name>
    <name type="common">Fall armyworm</name>
    <dbReference type="NCBI Taxonomy" id="7108"/>
    <lineage>
        <taxon>Eukaryota</taxon>
        <taxon>Metazoa</taxon>
        <taxon>Ecdysozoa</taxon>
        <taxon>Arthropoda</taxon>
        <taxon>Hexapoda</taxon>
        <taxon>Insecta</taxon>
        <taxon>Pterygota</taxon>
        <taxon>Neoptera</taxon>
        <taxon>Endopterygota</taxon>
        <taxon>Lepidoptera</taxon>
        <taxon>Glossata</taxon>
        <taxon>Ditrysia</taxon>
        <taxon>Noctuoidea</taxon>
        <taxon>Noctuidae</taxon>
        <taxon>Amphipyrinae</taxon>
        <taxon>Spodoptera</taxon>
    </lineage>
</organism>
<accession>A0A2H1VW53</accession>
<sequence>MSRSAESVHEFVPFGRCTMTLVYHPNDLVNTMSSTTQPSATFIDSTELLTQRCHIIVINSTESGMVPSIWQ</sequence>
<gene>
    <name evidence="1" type="ORF">SFRICE_021844</name>
</gene>
<evidence type="ECO:0000313" key="1">
    <source>
        <dbReference type="EMBL" id="SOQ45067.1"/>
    </source>
</evidence>
<dbReference type="AlphaFoldDB" id="A0A2H1VW53"/>
<dbReference type="EMBL" id="ODYU01004806">
    <property type="protein sequence ID" value="SOQ45067.1"/>
    <property type="molecule type" value="Genomic_DNA"/>
</dbReference>
<proteinExistence type="predicted"/>
<protein>
    <submittedName>
        <fullName evidence="1">SFRICE_021844</fullName>
    </submittedName>
</protein>
<reference evidence="1" key="1">
    <citation type="submission" date="2016-07" db="EMBL/GenBank/DDBJ databases">
        <authorList>
            <person name="Bretaudeau A."/>
        </authorList>
    </citation>
    <scope>NUCLEOTIDE SEQUENCE</scope>
    <source>
        <strain evidence="1">Rice</strain>
        <tissue evidence="1">Whole body</tissue>
    </source>
</reference>
<name>A0A2H1VW53_SPOFR</name>